<evidence type="ECO:0000256" key="2">
    <source>
        <dbReference type="ARBA" id="ARBA00022679"/>
    </source>
</evidence>
<dbReference type="Pfam" id="PF01075">
    <property type="entry name" value="Glyco_transf_9"/>
    <property type="match status" value="1"/>
</dbReference>
<evidence type="ECO:0000313" key="4">
    <source>
        <dbReference type="Proteomes" id="UP000705867"/>
    </source>
</evidence>
<comment type="caution">
    <text evidence="3">The sequence shown here is derived from an EMBL/GenBank/DDBJ whole genome shotgun (WGS) entry which is preliminary data.</text>
</comment>
<organism evidence="3 4">
    <name type="scientific">Candidatus Nitrobium versatile</name>
    <dbReference type="NCBI Taxonomy" id="2884831"/>
    <lineage>
        <taxon>Bacteria</taxon>
        <taxon>Pseudomonadati</taxon>
        <taxon>Nitrospirota</taxon>
        <taxon>Nitrospiria</taxon>
        <taxon>Nitrospirales</taxon>
        <taxon>Nitrospiraceae</taxon>
        <taxon>Candidatus Nitrobium</taxon>
    </lineage>
</organism>
<name>A0A953JG30_9BACT</name>
<evidence type="ECO:0000313" key="3">
    <source>
        <dbReference type="EMBL" id="MBZ0157206.1"/>
    </source>
</evidence>
<dbReference type="InterPro" id="IPR002201">
    <property type="entry name" value="Glyco_trans_9"/>
</dbReference>
<dbReference type="Gene3D" id="3.40.50.2000">
    <property type="entry name" value="Glycogen Phosphorylase B"/>
    <property type="match status" value="2"/>
</dbReference>
<accession>A0A953JG30</accession>
<gene>
    <name evidence="3" type="ORF">K8I29_13475</name>
</gene>
<dbReference type="CDD" id="cd03789">
    <property type="entry name" value="GT9_LPS_heptosyltransferase"/>
    <property type="match status" value="1"/>
</dbReference>
<reference evidence="3" key="2">
    <citation type="submission" date="2021-08" db="EMBL/GenBank/DDBJ databases">
        <authorList>
            <person name="Dalcin Martins P."/>
        </authorList>
    </citation>
    <scope>NUCLEOTIDE SEQUENCE</scope>
    <source>
        <strain evidence="3">MAG_39</strain>
    </source>
</reference>
<dbReference type="Proteomes" id="UP000705867">
    <property type="component" value="Unassembled WGS sequence"/>
</dbReference>
<protein>
    <submittedName>
        <fullName evidence="3">Glycosyltransferase family 9 protein</fullName>
    </submittedName>
</protein>
<evidence type="ECO:0000256" key="1">
    <source>
        <dbReference type="ARBA" id="ARBA00022676"/>
    </source>
</evidence>
<keyword evidence="1" id="KW-0328">Glycosyltransferase</keyword>
<sequence length="367" mass="39237">MKNILIKILYRIVRGAGARKETVPGSRRRFLVVSATGVGDTLWGTPALAELRVAFPEGHIGVLTSPPGSEILKGNPAVDELFVFRRGTAGFLSMLSLLRTLRKRAFDTVFVFHASDRIIWPLTLLTGAAEIIGVEGQNKGLDFILTRPVRPDPTLHAVETRFAQLRCTGATPSPRPLFLALAEREREAADAFLKNHGINGDSLLVGLHPGAQKPYKCWPPRHFITAGNLLAERLGCRVVVTGGGAERELADTVAAGIRGAISAAGSLSLRETAALIGKMDVFIANDTGPMHIAFALATPVVALFCPTDPRLCGPYRAEKAVVIEKAKTCTPCTGKKCSHPVCMDQISPGEVVTAAARLVRARDTAGV</sequence>
<proteinExistence type="predicted"/>
<dbReference type="PANTHER" id="PTHR30160">
    <property type="entry name" value="TETRAACYLDISACCHARIDE 4'-KINASE-RELATED"/>
    <property type="match status" value="1"/>
</dbReference>
<reference evidence="3" key="1">
    <citation type="journal article" date="2021" name="bioRxiv">
        <title>Unraveling nitrogen, sulfur and carbon metabolic pathways and microbial community transcriptional responses to substrate deprivation and toxicity stresses in a bioreactor mimicking anoxic brackish coastal sediment conditions.</title>
        <authorList>
            <person name="Martins P.D."/>
            <person name="Echeveste M.J."/>
            <person name="Arshad A."/>
            <person name="Kurth J."/>
            <person name="Ouboter H."/>
            <person name="Jetten M.S.M."/>
            <person name="Welte C.U."/>
        </authorList>
    </citation>
    <scope>NUCLEOTIDE SEQUENCE</scope>
    <source>
        <strain evidence="3">MAG_39</strain>
    </source>
</reference>
<keyword evidence="2" id="KW-0808">Transferase</keyword>
<dbReference type="AlphaFoldDB" id="A0A953JG30"/>
<dbReference type="GO" id="GO:0008713">
    <property type="term" value="F:ADP-heptose-lipopolysaccharide heptosyltransferase activity"/>
    <property type="evidence" value="ECO:0007669"/>
    <property type="project" value="TreeGrafter"/>
</dbReference>
<dbReference type="GO" id="GO:0009244">
    <property type="term" value="P:lipopolysaccharide core region biosynthetic process"/>
    <property type="evidence" value="ECO:0007669"/>
    <property type="project" value="TreeGrafter"/>
</dbReference>
<dbReference type="InterPro" id="IPR051199">
    <property type="entry name" value="LPS_LOS_Heptosyltrfase"/>
</dbReference>
<dbReference type="EMBL" id="JAIOIV010000107">
    <property type="protein sequence ID" value="MBZ0157206.1"/>
    <property type="molecule type" value="Genomic_DNA"/>
</dbReference>
<dbReference type="GO" id="GO:0005829">
    <property type="term" value="C:cytosol"/>
    <property type="evidence" value="ECO:0007669"/>
    <property type="project" value="TreeGrafter"/>
</dbReference>
<dbReference type="SUPFAM" id="SSF53756">
    <property type="entry name" value="UDP-Glycosyltransferase/glycogen phosphorylase"/>
    <property type="match status" value="1"/>
</dbReference>